<feature type="chain" id="PRO_5046556373" evidence="1">
    <location>
        <begin position="26"/>
        <end position="555"/>
    </location>
</feature>
<evidence type="ECO:0000313" key="2">
    <source>
        <dbReference type="EMBL" id="MFC4308013.1"/>
    </source>
</evidence>
<gene>
    <name evidence="2" type="ORF">ACFPN2_02865</name>
</gene>
<dbReference type="EMBL" id="JBHSDU010000001">
    <property type="protein sequence ID" value="MFC4308013.1"/>
    <property type="molecule type" value="Genomic_DNA"/>
</dbReference>
<proteinExistence type="predicted"/>
<keyword evidence="3" id="KW-1185">Reference proteome</keyword>
<evidence type="ECO:0000256" key="1">
    <source>
        <dbReference type="SAM" id="SignalP"/>
    </source>
</evidence>
<accession>A0ABV8SM66</accession>
<comment type="caution">
    <text evidence="2">The sequence shown here is derived from an EMBL/GenBank/DDBJ whole genome shotgun (WGS) entry which is preliminary data.</text>
</comment>
<dbReference type="PROSITE" id="PS51257">
    <property type="entry name" value="PROKAR_LIPOPROTEIN"/>
    <property type="match status" value="1"/>
</dbReference>
<dbReference type="Pfam" id="PF16930">
    <property type="entry name" value="Porin_5"/>
    <property type="match status" value="1"/>
</dbReference>
<feature type="signal peptide" evidence="1">
    <location>
        <begin position="1"/>
        <end position="25"/>
    </location>
</feature>
<name>A0ABV8SM66_9GAMM</name>
<protein>
    <submittedName>
        <fullName evidence="2">Porin</fullName>
    </submittedName>
</protein>
<reference evidence="3" key="1">
    <citation type="journal article" date="2019" name="Int. J. Syst. Evol. Microbiol.">
        <title>The Global Catalogue of Microorganisms (GCM) 10K type strain sequencing project: providing services to taxonomists for standard genome sequencing and annotation.</title>
        <authorList>
            <consortium name="The Broad Institute Genomics Platform"/>
            <consortium name="The Broad Institute Genome Sequencing Center for Infectious Disease"/>
            <person name="Wu L."/>
            <person name="Ma J."/>
        </authorList>
    </citation>
    <scope>NUCLEOTIDE SEQUENCE [LARGE SCALE GENOMIC DNA]</scope>
    <source>
        <strain evidence="3">CGMCC 1.10759</strain>
    </source>
</reference>
<dbReference type="SUPFAM" id="SSF56935">
    <property type="entry name" value="Porins"/>
    <property type="match status" value="1"/>
</dbReference>
<evidence type="ECO:0000313" key="3">
    <source>
        <dbReference type="Proteomes" id="UP001595904"/>
    </source>
</evidence>
<dbReference type="InterPro" id="IPR032638">
    <property type="entry name" value="Porin_5"/>
</dbReference>
<dbReference type="RefSeq" id="WP_380594779.1">
    <property type="nucleotide sequence ID" value="NZ_JBHSDU010000001.1"/>
</dbReference>
<dbReference type="Proteomes" id="UP001595904">
    <property type="component" value="Unassembled WGS sequence"/>
</dbReference>
<sequence>MSNRTRLSVTIAAVLACAAHNTAFAQSDEAQSLEELRNTVINLLDGLVKRNVITSEQAAQMVADAQSKAADTAKAKADVDAAEKDAVRVTYVPQIVRDEISKQVRAELKPEVTKEVIAQAKEEKWGVPGALPDWLNGIQLFGDIRLREERYDQEMPIVPSGCRLGPDFCLLDYQAVNEAGGIAVNDLSSIYRNITTERVRTRVRLRAGLQAQVSDGITAVVRLATGNPGDPVSTNQTLGQYGSRFDIAVDQAYLRFDAGAHSELPWMTVYGGRNPNPFLSTDLVWDADLNFDGVASTWRLGFGGAGAAPSYAFVTAGAFPLQEIELSTDDKWLYAGQLGVDWSWADRARFKIAAAYYYFENITGIRNPVLDSRAFDYTAPKFMQKGNTLFDIRNDNNSSTYLFALATEYHLANATAVLEVPMGSYKLLITGDYVRNLGYDEDQVLAIPEVDRTTDGRERTTGYQGEIGFGTARTGGRGDWRAYVAYKHLERDAVVDAFTDSDFNLGGTDAKGYVLRADWWFRNRAALSLRYISTKSIDALPVNVDTAMLDINGTF</sequence>
<organism evidence="2 3">
    <name type="scientific">Steroidobacter flavus</name>
    <dbReference type="NCBI Taxonomy" id="1842136"/>
    <lineage>
        <taxon>Bacteria</taxon>
        <taxon>Pseudomonadati</taxon>
        <taxon>Pseudomonadota</taxon>
        <taxon>Gammaproteobacteria</taxon>
        <taxon>Steroidobacterales</taxon>
        <taxon>Steroidobacteraceae</taxon>
        <taxon>Steroidobacter</taxon>
    </lineage>
</organism>
<keyword evidence="1" id="KW-0732">Signal</keyword>